<protein>
    <submittedName>
        <fullName evidence="5">Fic family protein</fullName>
    </submittedName>
</protein>
<dbReference type="PANTHER" id="PTHR13504:SF38">
    <property type="entry name" value="FIDO DOMAIN-CONTAINING PROTEIN"/>
    <property type="match status" value="1"/>
</dbReference>
<dbReference type="Pfam" id="PF02661">
    <property type="entry name" value="Fic"/>
    <property type="match status" value="1"/>
</dbReference>
<dbReference type="EMBL" id="CYZE01000016">
    <property type="protein sequence ID" value="CUP03837.1"/>
    <property type="molecule type" value="Genomic_DNA"/>
</dbReference>
<feature type="binding site" evidence="2">
    <location>
        <begin position="177"/>
        <end position="184"/>
    </location>
    <ligand>
        <name>ATP</name>
        <dbReference type="ChEBI" id="CHEBI:30616"/>
    </ligand>
</feature>
<keyword evidence="2" id="KW-0547">Nucleotide-binding</keyword>
<evidence type="ECO:0000259" key="4">
    <source>
        <dbReference type="PROSITE" id="PS51459"/>
    </source>
</evidence>
<dbReference type="InterPro" id="IPR036597">
    <property type="entry name" value="Fido-like_dom_sf"/>
</dbReference>
<feature type="site" description="Important for autoinhibition of adenylyltransferase activity" evidence="3">
    <location>
        <position position="43"/>
    </location>
</feature>
<evidence type="ECO:0000256" key="3">
    <source>
        <dbReference type="PIRSR" id="PIRSR640198-3"/>
    </source>
</evidence>
<feature type="active site" evidence="1">
    <location>
        <position position="173"/>
    </location>
</feature>
<reference evidence="5 6" key="1">
    <citation type="submission" date="2015-09" db="EMBL/GenBank/DDBJ databases">
        <authorList>
            <consortium name="Pathogen Informatics"/>
        </authorList>
    </citation>
    <scope>NUCLEOTIDE SEQUENCE [LARGE SCALE GENOMIC DNA]</scope>
    <source>
        <strain evidence="5 6">2789STDY5608850</strain>
    </source>
</reference>
<evidence type="ECO:0000256" key="2">
    <source>
        <dbReference type="PIRSR" id="PIRSR640198-2"/>
    </source>
</evidence>
<sequence length="244" mass="29049">MDKKKEFLDYLLERFQIERKKFDRSGIYGYTQRLLAYNSNKIEGSTLTEEQTASLFDTGILPGTDDYYRAKDVEEMNGHFLMFNKMLETLEEDLTQDLIKQFHYELKSGVFEDRANGYAIGDYKKRPNMIGTYQTARPEDVKNEIISLLHWYRKQEVNLSVLAEFHARYECIHPFQDGNGRTGRLIIFRECLKNGLIPVIIEDSNRYRYLEALKQYREEKIVKNLVKLFEAEQQVYYDKAIYFM</sequence>
<dbReference type="InterPro" id="IPR003812">
    <property type="entry name" value="Fido"/>
</dbReference>
<dbReference type="AlphaFoldDB" id="A0A174K1E6"/>
<evidence type="ECO:0000313" key="5">
    <source>
        <dbReference type="EMBL" id="CUP03837.1"/>
    </source>
</evidence>
<gene>
    <name evidence="5" type="ORF">ERS852407_04782</name>
</gene>
<dbReference type="InterPro" id="IPR040198">
    <property type="entry name" value="Fido_containing"/>
</dbReference>
<feature type="domain" description="Fido" evidence="4">
    <location>
        <begin position="94"/>
        <end position="231"/>
    </location>
</feature>
<dbReference type="PANTHER" id="PTHR13504">
    <property type="entry name" value="FIDO DOMAIN-CONTAINING PROTEIN DDB_G0283145"/>
    <property type="match status" value="1"/>
</dbReference>
<proteinExistence type="predicted"/>
<accession>A0A174K1E6</accession>
<evidence type="ECO:0000313" key="6">
    <source>
        <dbReference type="Proteomes" id="UP000095651"/>
    </source>
</evidence>
<dbReference type="PROSITE" id="PS51459">
    <property type="entry name" value="FIDO"/>
    <property type="match status" value="1"/>
</dbReference>
<evidence type="ECO:0000256" key="1">
    <source>
        <dbReference type="PIRSR" id="PIRSR640198-1"/>
    </source>
</evidence>
<keyword evidence="2" id="KW-0067">ATP-binding</keyword>
<dbReference type="RefSeq" id="WP_055658957.1">
    <property type="nucleotide sequence ID" value="NZ_CABIXC010000016.1"/>
</dbReference>
<dbReference type="Proteomes" id="UP000095651">
    <property type="component" value="Unassembled WGS sequence"/>
</dbReference>
<name>A0A174K1E6_9FIRM</name>
<organism evidence="5 6">
    <name type="scientific">Hungatella hathewayi</name>
    <dbReference type="NCBI Taxonomy" id="154046"/>
    <lineage>
        <taxon>Bacteria</taxon>
        <taxon>Bacillati</taxon>
        <taxon>Bacillota</taxon>
        <taxon>Clostridia</taxon>
        <taxon>Lachnospirales</taxon>
        <taxon>Lachnospiraceae</taxon>
        <taxon>Hungatella</taxon>
    </lineage>
</organism>
<dbReference type="Gene3D" id="1.10.3290.10">
    <property type="entry name" value="Fido-like domain"/>
    <property type="match status" value="1"/>
</dbReference>
<dbReference type="SUPFAM" id="SSF140931">
    <property type="entry name" value="Fic-like"/>
    <property type="match status" value="1"/>
</dbReference>
<dbReference type="GO" id="GO:0005524">
    <property type="term" value="F:ATP binding"/>
    <property type="evidence" value="ECO:0007669"/>
    <property type="project" value="UniProtKB-KW"/>
</dbReference>